<reference evidence="1" key="3">
    <citation type="submission" date="2019-06" db="EMBL/GenBank/DDBJ databases">
        <authorList>
            <person name="Poynton C."/>
            <person name="Hasenbein S."/>
            <person name="Benoit J.B."/>
            <person name="Sepulveda M.S."/>
            <person name="Poelchau M.F."/>
            <person name="Murali S.C."/>
            <person name="Chen S."/>
            <person name="Glastad K.M."/>
            <person name="Werren J.H."/>
            <person name="Vineis J.H."/>
            <person name="Bowen J.L."/>
            <person name="Friedrich M."/>
            <person name="Jones J."/>
            <person name="Robertson H.M."/>
            <person name="Feyereisen R."/>
            <person name="Mechler-Hickson A."/>
            <person name="Mathers N."/>
            <person name="Lee C.E."/>
            <person name="Colbourne J.K."/>
            <person name="Biales A."/>
            <person name="Johnston J.S."/>
            <person name="Wellborn G.A."/>
            <person name="Rosendale A.J."/>
            <person name="Cridge A.G."/>
            <person name="Munoz-Torres M.C."/>
            <person name="Bain P.A."/>
            <person name="Manny A.R."/>
            <person name="Major K.M."/>
            <person name="Lambert F.N."/>
            <person name="Vulpe C.D."/>
            <person name="Tuck P."/>
            <person name="Blalock B.J."/>
            <person name="Lin Y.-Y."/>
            <person name="Smith M.E."/>
            <person name="Ochoa-Acuna H."/>
            <person name="Chen M.-J.M."/>
            <person name="Childers C.P."/>
            <person name="Qu J."/>
            <person name="Dugan S."/>
            <person name="Lee S.L."/>
            <person name="Chao H."/>
            <person name="Dinh H."/>
            <person name="Han Y."/>
            <person name="Doddapaneni H."/>
            <person name="Worley K.C."/>
            <person name="Muzny D.M."/>
            <person name="Gibbs R.A."/>
            <person name="Richards S."/>
        </authorList>
    </citation>
    <scope>NUCLEOTIDE SEQUENCE</scope>
    <source>
        <strain evidence="1">HAZT.00-mixed</strain>
        <tissue evidence="1">Whole organism</tissue>
    </source>
</reference>
<sequence length="16" mass="1782">MALKNLSIKLVPETKP</sequence>
<feature type="non-terminal residue" evidence="1">
    <location>
        <position position="16"/>
    </location>
</feature>
<protein>
    <submittedName>
        <fullName evidence="1">Uncharacterized protein</fullName>
    </submittedName>
</protein>
<organism evidence="1">
    <name type="scientific">Hyalella azteca</name>
    <name type="common">Amphipod</name>
    <dbReference type="NCBI Taxonomy" id="294128"/>
    <lineage>
        <taxon>Eukaryota</taxon>
        <taxon>Metazoa</taxon>
        <taxon>Ecdysozoa</taxon>
        <taxon>Arthropoda</taxon>
        <taxon>Crustacea</taxon>
        <taxon>Multicrustacea</taxon>
        <taxon>Malacostraca</taxon>
        <taxon>Eumalacostraca</taxon>
        <taxon>Peracarida</taxon>
        <taxon>Amphipoda</taxon>
        <taxon>Senticaudata</taxon>
        <taxon>Talitrida</taxon>
        <taxon>Talitroidea</taxon>
        <taxon>Hyalellidae</taxon>
        <taxon>Hyalella</taxon>
    </lineage>
</organism>
<dbReference type="Proteomes" id="UP000711488">
    <property type="component" value="Unassembled WGS sequence"/>
</dbReference>
<dbReference type="EMBL" id="JQDR03000748">
    <property type="protein sequence ID" value="KAA0203777.1"/>
    <property type="molecule type" value="Genomic_DNA"/>
</dbReference>
<gene>
    <name evidence="1" type="ORF">HAZT_HAZT002811</name>
</gene>
<comment type="caution">
    <text evidence="1">The sequence shown here is derived from an EMBL/GenBank/DDBJ whole genome shotgun (WGS) entry which is preliminary data.</text>
</comment>
<reference evidence="1" key="1">
    <citation type="submission" date="2014-08" db="EMBL/GenBank/DDBJ databases">
        <authorList>
            <person name="Murali S."/>
            <person name="Richards S."/>
            <person name="Bandaranaike D."/>
            <person name="Bellair M."/>
            <person name="Blankenburg K."/>
            <person name="Chao H."/>
            <person name="Dinh H."/>
            <person name="Doddapaneni H."/>
            <person name="Dugan-Rocha S."/>
            <person name="Elkadiri S."/>
            <person name="Gnanaolivu R."/>
            <person name="Hughes D."/>
            <person name="Lee S."/>
            <person name="Li M."/>
            <person name="Ming W."/>
            <person name="Munidasa M."/>
            <person name="Muniz J."/>
            <person name="Nguyen L."/>
            <person name="Osuji N."/>
            <person name="Pu L.-L."/>
            <person name="Puazo M."/>
            <person name="Skinner E."/>
            <person name="Qu C."/>
            <person name="Quiroz J."/>
            <person name="Raj R."/>
            <person name="Weissenberger G."/>
            <person name="Xin Y."/>
            <person name="Zou X."/>
            <person name="Han Y."/>
            <person name="Worley K."/>
            <person name="Muzny D."/>
            <person name="Gibbs R."/>
        </authorList>
    </citation>
    <scope>NUCLEOTIDE SEQUENCE</scope>
    <source>
        <strain evidence="1">HAZT.00-mixed</strain>
        <tissue evidence="1">Whole organism</tissue>
    </source>
</reference>
<proteinExistence type="predicted"/>
<evidence type="ECO:0000313" key="1">
    <source>
        <dbReference type="EMBL" id="KAA0203777.1"/>
    </source>
</evidence>
<accession>A0A6A0HHL8</accession>
<reference evidence="1" key="2">
    <citation type="journal article" date="2018" name="Environ. Sci. Technol.">
        <title>The Toxicogenome of Hyalella azteca: A Model for Sediment Ecotoxicology and Evolutionary Toxicology.</title>
        <authorList>
            <person name="Poynton H.C."/>
            <person name="Hasenbein S."/>
            <person name="Benoit J.B."/>
            <person name="Sepulveda M.S."/>
            <person name="Poelchau M.F."/>
            <person name="Hughes D.S.T."/>
            <person name="Murali S.C."/>
            <person name="Chen S."/>
            <person name="Glastad K.M."/>
            <person name="Goodisman M.A.D."/>
            <person name="Werren J.H."/>
            <person name="Vineis J.H."/>
            <person name="Bowen J.L."/>
            <person name="Friedrich M."/>
            <person name="Jones J."/>
            <person name="Robertson H.M."/>
            <person name="Feyereisen R."/>
            <person name="Mechler-Hickson A."/>
            <person name="Mathers N."/>
            <person name="Lee C.E."/>
            <person name="Colbourne J.K."/>
            <person name="Biales A."/>
            <person name="Johnston J.S."/>
            <person name="Wellborn G.A."/>
            <person name="Rosendale A.J."/>
            <person name="Cridge A.G."/>
            <person name="Munoz-Torres M.C."/>
            <person name="Bain P.A."/>
            <person name="Manny A.R."/>
            <person name="Major K.M."/>
            <person name="Lambert F.N."/>
            <person name="Vulpe C.D."/>
            <person name="Tuck P."/>
            <person name="Blalock B.J."/>
            <person name="Lin Y.Y."/>
            <person name="Smith M.E."/>
            <person name="Ochoa-Acuna H."/>
            <person name="Chen M.M."/>
            <person name="Childers C.P."/>
            <person name="Qu J."/>
            <person name="Dugan S."/>
            <person name="Lee S.L."/>
            <person name="Chao H."/>
            <person name="Dinh H."/>
            <person name="Han Y."/>
            <person name="Doddapaneni H."/>
            <person name="Worley K.C."/>
            <person name="Muzny D.M."/>
            <person name="Gibbs R.A."/>
            <person name="Richards S."/>
        </authorList>
    </citation>
    <scope>NUCLEOTIDE SEQUENCE</scope>
    <source>
        <strain evidence="1">HAZT.00-mixed</strain>
        <tissue evidence="1">Whole organism</tissue>
    </source>
</reference>
<dbReference type="AlphaFoldDB" id="A0A6A0HHL8"/>
<name>A0A6A0HHL8_HYAAZ</name>